<dbReference type="EMBL" id="NJET01000138">
    <property type="protein sequence ID" value="PHH60598.1"/>
    <property type="molecule type" value="Genomic_DNA"/>
</dbReference>
<evidence type="ECO:0000313" key="2">
    <source>
        <dbReference type="Proteomes" id="UP000226192"/>
    </source>
</evidence>
<accession>A0A2C5XFD7</accession>
<evidence type="ECO:0008006" key="3">
    <source>
        <dbReference type="Google" id="ProtNLM"/>
    </source>
</evidence>
<dbReference type="AlphaFoldDB" id="A0A2C5XFD7"/>
<comment type="caution">
    <text evidence="1">The sequence shown here is derived from an EMBL/GenBank/DDBJ whole genome shotgun (WGS) entry which is preliminary data.</text>
</comment>
<dbReference type="InterPro" id="IPR052999">
    <property type="entry name" value="PTS1_Protein"/>
</dbReference>
<gene>
    <name evidence="1" type="ORF">CDD81_1425</name>
</gene>
<organism evidence="1 2">
    <name type="scientific">Ophiocordyceps australis</name>
    <dbReference type="NCBI Taxonomy" id="1399860"/>
    <lineage>
        <taxon>Eukaryota</taxon>
        <taxon>Fungi</taxon>
        <taxon>Dikarya</taxon>
        <taxon>Ascomycota</taxon>
        <taxon>Pezizomycotina</taxon>
        <taxon>Sordariomycetes</taxon>
        <taxon>Hypocreomycetidae</taxon>
        <taxon>Hypocreales</taxon>
        <taxon>Ophiocordycipitaceae</taxon>
        <taxon>Ophiocordyceps</taxon>
    </lineage>
</organism>
<name>A0A2C5XFD7_9HYPO</name>
<keyword evidence="2" id="KW-1185">Reference proteome</keyword>
<dbReference type="InterPro" id="IPR029032">
    <property type="entry name" value="AhpD-like"/>
</dbReference>
<evidence type="ECO:0000313" key="1">
    <source>
        <dbReference type="EMBL" id="PHH60598.1"/>
    </source>
</evidence>
<proteinExistence type="predicted"/>
<sequence length="282" mass="29973">MPTLSPSLKALIKAPFAHPNPAAPPKALGDVYRSIARDAAQRHIGMRPWLTLSAAATVTLNSPGGLAVLHRVASEYHSGHEIQAAELIREVGLKCITFIGVPRIINCLNSFRADLPASVASQLSTRATRTVPLTTAAMVSEQARGRQLWDSVYAALADKLVAKLALAHPDLPIHIIGCHYAPLLSDPQDSGGGTGEVARTGKVLTEVAAVASLRATQGVGPQVLSHVYGLQKAWEDESWREGWVGDEAVARWLTGSEGCEWILEKVDGIMHVFAGGNPGPNL</sequence>
<dbReference type="PANTHER" id="PTHR28180:SF2">
    <property type="entry name" value="PEROXISOMAL PROTEIN 2"/>
    <property type="match status" value="1"/>
</dbReference>
<dbReference type="Gene3D" id="1.20.1290.10">
    <property type="entry name" value="AhpD-like"/>
    <property type="match status" value="1"/>
</dbReference>
<dbReference type="PANTHER" id="PTHR28180">
    <property type="entry name" value="CONSERVED MITOCHONDRIAL PROTEIN-RELATED"/>
    <property type="match status" value="1"/>
</dbReference>
<dbReference type="OrthoDB" id="5392202at2759"/>
<dbReference type="Proteomes" id="UP000226192">
    <property type="component" value="Unassembled WGS sequence"/>
</dbReference>
<dbReference type="STRING" id="1399860.A0A2C5XFD7"/>
<reference evidence="1 2" key="1">
    <citation type="submission" date="2017-06" db="EMBL/GenBank/DDBJ databases">
        <title>Ant-infecting Ophiocordyceps genomes reveal a high diversity of potential behavioral manipulation genes and a possible major role for enterotoxins.</title>
        <authorList>
            <person name="De Bekker C."/>
            <person name="Evans H.C."/>
            <person name="Brachmann A."/>
            <person name="Hughes D.P."/>
        </authorList>
    </citation>
    <scope>NUCLEOTIDE SEQUENCE [LARGE SCALE GENOMIC DNA]</scope>
    <source>
        <strain evidence="1 2">Map64</strain>
    </source>
</reference>
<protein>
    <recommendedName>
        <fullName evidence="3">Dol-P-Man:Man(5)GlcNAc(2)-PP-Dol alpha-1,3-mannosyltransferase</fullName>
    </recommendedName>
</protein>